<feature type="compositionally biased region" description="Low complexity" evidence="2">
    <location>
        <begin position="975"/>
        <end position="994"/>
    </location>
</feature>
<dbReference type="Gene3D" id="3.40.50.300">
    <property type="entry name" value="P-loop containing nucleotide triphosphate hydrolases"/>
    <property type="match status" value="1"/>
</dbReference>
<dbReference type="EMBL" id="OCNH01000001">
    <property type="protein sequence ID" value="SOD80936.1"/>
    <property type="molecule type" value="Genomic_DNA"/>
</dbReference>
<evidence type="ECO:0000313" key="4">
    <source>
        <dbReference type="EMBL" id="SOD80936.1"/>
    </source>
</evidence>
<evidence type="ECO:0000313" key="5">
    <source>
        <dbReference type="Proteomes" id="UP000219452"/>
    </source>
</evidence>
<dbReference type="SUPFAM" id="SSF53335">
    <property type="entry name" value="S-adenosyl-L-methionine-dependent methyltransferases"/>
    <property type="match status" value="1"/>
</dbReference>
<gene>
    <name evidence="4" type="ORF">SAMN06269250_1616</name>
</gene>
<dbReference type="SMART" id="SM00487">
    <property type="entry name" value="DEXDc"/>
    <property type="match status" value="1"/>
</dbReference>
<feature type="compositionally biased region" description="Polar residues" evidence="2">
    <location>
        <begin position="995"/>
        <end position="1006"/>
    </location>
</feature>
<sequence length="5180" mass="567409">MSKQPSPTTVPDLYPEIMSHKLDDKLVSVLRQQGKNPTALQKELDTVIASGDMRKKAGLLEHYAALTDRVRGNSAATSFLTSRRRLLDVEDENSKGSVSGTQALVGLTGNGFVDLAESLPKLAVAAYQGVKGDNKSWEKANKSVENFFQPLRTYVSDDYQKGLAWYDSERGLDLNLDAKSLIGTVGNLAGFILPGFLTAGMGSLATIGTRSALRAAQLAGDTMKVAQASAKLGKAGSIVEKVTGISSFLQMFPGYQKEAIEAGLSMKDATLLAIPMAGINGWIETANMGALTKALGMSDDIAKQAIREVTTQELRSALQGMAGKALNPTAFMDVAEGAAKAALGRISRPKEMSMVGRMLGAASRRVGTGFREQGITEGGEEFFQSLVENASRQLYNNFGAATSATEGNGKFKDPTLGKYLFDGIYGTLLGTIVGTGMGTIVQSKKLDPTVFGYINADVRMQLAKGVAFDDVVNNLKINKALDAEVAGGRLKPEEHQELKQTIVRMADTAREFADVDGFTDSDRYLMFKLSESRNTSIADSANIEALKEEYGQITFQLQSGQLSTADQLKAELRKSAVAKELGGFVADPNGNPTQIFEAEKFVSDRASDFETIASQTLAEYGKGTDRAGVKNFFNNNYSTWQKKYGKLSQYEDPFTPQQVVVDPATQESIGFDADKKFFRIVSPVGGQVKTPAHVNEQGKFVPSVRGPLGYDYGRPIDDINRHIALSQTLADPADPLSQSATPFEPADNSPEANWLRDGEELINTITVGSAAGKSAKAAVGKAKQLATAFLTDSAFLANDAKYGQAYTQMAATLQGLVSSASAQTTVPGTQTGSATSTASAPVATVHQAQLPKDLAGAKPRYGYQGTNFLVRFASDVDRALYVTSQTVPSKRDAEYRRFLTRLGYTNSEINREGVAVRNAIKAKAQSQVLNGAQSGDTLKISQPIAAEPASTRQTADSSQLSVVPTTPPDANQSAPVQPDTVTQPTTDGQTTQPGNAPSVQQSTPEPQTIDAQYEAAFELDGSIKSAADAEAEFEQALDASEQSVADDGIPVVGTIEQLIDALERTIAATAEATGATGTDINEESVDQADTPDAGISPAASTAEVVLPEGPLTLQDALTALRDARGQAAADQFENALMKLLRFPKFLQDSMLFYALPPEPTTATGKVSTKRRPKKDIRMRLPLDYFYSAAEILAGQRKEQTSPAANEVLRKFLAVFLEGGVEIDDRTTGQRAYLSLDELADTAAVMEDMIPDGVEDIHPLAYLAADEILSTLSEEDIDAILSVIDEMEGINPDSWLVALNDALENAFPPVADSVLNSIDAIVQEYRDANESIIFDNADDADPEYQRVLSEYTTTQRGIQSAIANRQTENAVSPGLDDFESDGALESGVESPSIQSGLAAAGEEFQPETSEFRPEQFESAVKAAEDAGRAAIEKAGTVGDATDQTSPQSADPVTETFESAIAALEDEEVAKPLDTTYPDRLTKLRETAAKMLHDLENGIYKVPNTSTALRIVNGEVVESGNSSMGQFQADSRSIKDIPRDELAGFTKKRDALRAQVAKLNEPWLERLVWFIAGKNPEEAKALLRGAPEDFQLIARLVDRALLDIGNYTHVPQLMAWLDAKEAETANPAPTTAEKVEQLLDAVEEAISQEASQDPITSAAVAPLDIELADLNLQEKQLSDQLGDDDTRKEIEAVQEKKKTVRRKKADVAQEVASQPAPVDTLQQKLDDLDEEEIALAKRLSAKLKAMRSGLNANPFADPELMGIVGEYFAVKIKKGIYGFAKIARDFVRANQEALHPDDFKVLRGVYGYYRDSADDAVSDQMDDTKAVRAITLESINEVLSPAAEVVEPVQTSSEPVEQTPDNAVKGERDRLVSQVNEALDLLNQDATLREYNFLNKQRNELFRMETAFATNSNDIMRDRVARAEAKLKVALEDVEPVLRSVRANVAATPVATSTAIAEQPDVEPLEAEPAVEQTPVGESNQTQETPTQKTVSEDVAEIRMQALTEAKAKVDALQAMLAKDPTSMRIEWELGAAKMDLDMALANATGNAKSLPPAFREQLNQIQAELNNINRLIDKIYDTTGETEKDQHELGSLAPGRKFKEALKKLSRQMAARLGWKHEYDANGRVEYSWVNLPPAGGYGGFKLWHPSWKIGIEVQFVANKLGGRGGDYGDTLTIDDRVRWRLIEPVEKNSVGENRIYELSGSPAVFGDKVATAANNYLSSLPDDGTRESTNTLDSASTASTGLQFGLFEGNNAASAGTVTGSAGRGGKVSPNRTGSTGKGKKSGGSNGNSAGNLGGTLDAGSGSPADGGSGISEDSGTGQTAPVELPATESSNTPAVVETAPVFVPAPEINLNPNHFVITDDTVLIPQGRVGKIRANLAAIKLMKELVEAGRPATAEEKAVLVQYTGWGGLKAVLDQEKLNRYKMAVENLSNISYSSSTYWLKVKGELQSWYDTNGKFAEEISDLLTKEEFQDAVNSVINAHYTDRPVIKAIWKYVQAMGFKGGHTLEPATGAGHFLGLMPVDLVKKSQWWGTELDTVTGNIAKLLYPDADIQVKGFEAVPQKSHFYDLVISNVPFGQTAPFDSAHQDLSKFNLHNYFIAKSIRLAKPGGLVAVVTSAYTMDSTDTSFREWVSNNGNADLVGAIRLPSNAFLENAGTEVVTDILFFRKRDGSETEPGESMRSLKPLFDQEWDTGQLVKVKIDGVEQSVPDVRQLSYRVNEYFARNPEKMLGEPKFAFDAKSGGLYRPDENTLEAPEGQDTMKLLDEQLDSLPKNITETKGLDSRDASGGYSTKRAGALYRNAAGKIVKSADGVEQALDLSSTVKIAGKKYTLKTVYGDYLDLKEGVQQLRALEAKATTEAEGKAMTEMRRKLRLAYTTFVAKYGTLNRNAQRIGFLEDADVEYAQVAGLELVSRDPVTNKYSFAPSQILNQRVQSPPKLPTTAENVQDALTLSLAYKTKIDLPWMAELLNQPENSIQESLLVDGLAFVDPETGLLDDKENYLSGNVRHKLAQAKAVAQTDQSYEPNVVALEAVIPKTIPISLIDFRIGSSWIPSQIYEDFMAAIGINQPKVAYLPATQSFSISGWPTPRAETLGTPRINVVELIDKALNLKQPVIMDRYKDENGNKKEVKNIADTAAAQDKMMEVMNRFVDYVKDMPSLARLAESVYNEKYNSLVAKKYMQPPFTSFPGANPAIQLRQHQIKAAQRALVDSVLFAHGVGTGKTFTMITAAMEMKRLGLAQKPMIVVQNSTLENFANAWRFLYPGANILVPTGNDTDAENRQRFLQRMAYNNWDGVIIPQSFLALIPDNQDRVDALVQEQIDVIQNALNDTDEKEERATAQNLKARLKALEKQRDSAAEKEAKKKQKTVADKAREALKVTKKVSKQAARRTDATMTFEELGVDALFIDEAHEYKKFGFYTKMGNVKGIDTASSQKALSAMLKVKWVQERNKGRNVVLATGTPISNTMAELWTMLKYVAPQLVKDFGIDNFDEFAANFGSVDPSLEFTAAGKFKIVDRFKRYINMPELNALFKQNVDVVLGDEVFKKGDNTLPELKDGKFTFIELDMSPELKNYMDYVKRTLTAWEKLEGAEKRKLKHIPLVMFTRAKQAAIDVRLVDPAMKTENSKVHAVAKEVLQRYKQTASYKGTQLIFSNSIASAEAKDKYLDEEMTMINPLYGKDQFNLYDAIVDELVSGGIPRAEIAIVPEDAKKREAVFLKVRSGEIRVVLGSTERLGVGVNIQDRIQAVHHVDAPVRPMDFEQRNGRILRQGNLHAEWGLPVEIVTYGVKKTLDATAYQRLAFKQEFINQILKGDSTERSQNDEADEDDASSMGFQEMMASLSGSQYVQLQQQRKFELNKVKMALSNWERGQIEARQMIESAERSVAKYTALIPQLELQIGAVQKAFPDGKVEVNTIQVENGDIIEGEKAKDALAEVMSGLLADAVQKLPSSRFVKINGFGVKMGWTIAFDHDRGRDGVSIYYEKGENFKGLATKVDGLLTSMRAALKRVESAPSIARSNMEKSQETIEAFTQELKRPFKDTAKLAALEAEVADLEEKMQAEFEAESAELENGIEEGEFDLDNDLGFQLQQPSQPANPATDALVNRIAQAFPSTQVVSNPAAYESALIESGASDLLGNQRPLGFVWNNRVFLSPDATENTVLHEFGHIWTNIVKTQNPAFYQQGIALVANSPYMARVKADSYYSTLSEEQQLDEALAMAIGDEGVGFLQPAGRMSFGEWLMNLWNQLKQAFGLGTDPAKMTLRDFVGQVVGQMTPGTPVAGTSLDGAAADASQSSVNSVPQFQLPTGVVPQTIAEMKTDAESRFQSIPVLAIGAGVNPDLWDTPVREWTKEDKAYVKNIKQLTGWELSGPETLKYTRPGDLFYLADGSAVRMEGYQLTQILRDGFQAAYESDTGRGRLFRTVVDRMKSWTNLETFLDMIDDAAGSIAGLMKDLKRTSARRASYAQVILEPLRQDAEKKLADFSLRTGNSLETVKTMTVTTYDYDETGAVVDRDVEIPVAVGMELALLAETQIETYGQASHIVDGMPTLAQLYRTNPDGSRTRWKKGAVYYDQDNDTTHYLLMPTQQLNALRERFETGNGAYEGEADAYTALKTYYNQAEVVKLLKEENGYLNPDREFEEVQDYYPIRTYNNQQDARTQSRGFSRTLDESRQLIARQNAADAVLVRDPITTMNDYEGSVVDILEHGRLVENLNALKNGIESDYTGPKKQYLITTIEKQRDVLQNHRKKRAEAYEQRGFVHWLESSMRRYTQSVFSLNVGLPLKQTGTYAAALGQGIIADEFLHSGEACGVLTQLTAGAYRDWEAPSTVINGMEHGYRGSLSGMDTQERPLMEEIFGVGMTDELTKSRQIQRFATILDRMTHSQTLFTGDVEWSDLGLNSRTLTNGQKALRQFDEWNTEYGLAAMKRADRAVILAYYTAAKLQANSEGLAEGSDQYWDRVADLTERTLYATNQMSNLAEQTPMQTSTDFVAKILGLYSGQQQKLLNTVLQSLNRYVKTGEGSSEAKAALVQMAKTFGWAVVFNAAWVAGISAGSAALMAILSGDEPKSWEETKRRIGFDFVRNIAGTVPGLGQQAVEYYLSQMDDRPGTDPLLQITAAENLQTGLDILSGMGKYLMEEDEQRRDKALDSVIYDTTDFMTKASGTPASVTKLVREWITTDADDLEDNE</sequence>
<feature type="region of interest" description="Disordered" evidence="2">
    <location>
        <begin position="2256"/>
        <end position="2333"/>
    </location>
</feature>
<feature type="compositionally biased region" description="Polar residues" evidence="2">
    <location>
        <begin position="950"/>
        <end position="974"/>
    </location>
</feature>
<name>A0A286FCW3_9BACT</name>
<keyword evidence="1" id="KW-0175">Coiled coil</keyword>
<keyword evidence="5" id="KW-1185">Reference proteome</keyword>
<keyword evidence="4" id="KW-0808">Transferase</keyword>
<dbReference type="Gene3D" id="3.40.50.150">
    <property type="entry name" value="Vaccinia Virus protein VP39"/>
    <property type="match status" value="1"/>
</dbReference>
<dbReference type="InterPro" id="IPR027417">
    <property type="entry name" value="P-loop_NTPase"/>
</dbReference>
<dbReference type="SMART" id="SM00490">
    <property type="entry name" value="HELICc"/>
    <property type="match status" value="1"/>
</dbReference>
<feature type="coiled-coil region" evidence="1">
    <location>
        <begin position="1688"/>
        <end position="1736"/>
    </location>
</feature>
<dbReference type="InterPro" id="IPR014001">
    <property type="entry name" value="Helicase_ATP-bd"/>
</dbReference>
<dbReference type="PRINTS" id="PR00507">
    <property type="entry name" value="N12N6MTFRASE"/>
</dbReference>
<feature type="region of interest" description="Disordered" evidence="2">
    <location>
        <begin position="1362"/>
        <end position="1406"/>
    </location>
</feature>
<evidence type="ECO:0000256" key="2">
    <source>
        <dbReference type="SAM" id="MobiDB-lite"/>
    </source>
</evidence>
<dbReference type="Pfam" id="PF00271">
    <property type="entry name" value="Helicase_C"/>
    <property type="match status" value="1"/>
</dbReference>
<proteinExistence type="predicted"/>
<feature type="region of interest" description="Disordered" evidence="2">
    <location>
        <begin position="946"/>
        <end position="1006"/>
    </location>
</feature>
<accession>A0A286FCW3</accession>
<feature type="domain" description="Helicase C-terminal" evidence="3">
    <location>
        <begin position="3631"/>
        <end position="3820"/>
    </location>
</feature>
<feature type="region of interest" description="Disordered" evidence="2">
    <location>
        <begin position="1952"/>
        <end position="1990"/>
    </location>
</feature>
<feature type="compositionally biased region" description="Polar residues" evidence="2">
    <location>
        <begin position="1974"/>
        <end position="1988"/>
    </location>
</feature>
<dbReference type="InterPro" id="IPR038718">
    <property type="entry name" value="SNF2-like_sf"/>
</dbReference>
<dbReference type="InterPro" id="IPR052933">
    <property type="entry name" value="DNA_Protect_Modify"/>
</dbReference>
<dbReference type="InterPro" id="IPR001650">
    <property type="entry name" value="Helicase_C-like"/>
</dbReference>
<dbReference type="Gene3D" id="3.40.50.10810">
    <property type="entry name" value="Tandem AAA-ATPase domain"/>
    <property type="match status" value="2"/>
</dbReference>
<protein>
    <submittedName>
        <fullName evidence="4">Adenine-specific DNA methylase, N12 class</fullName>
    </submittedName>
</protein>
<dbReference type="PROSITE" id="PS51194">
    <property type="entry name" value="HELICASE_CTER"/>
    <property type="match status" value="1"/>
</dbReference>
<organism evidence="4 5">
    <name type="scientific">Spirosoma fluviale</name>
    <dbReference type="NCBI Taxonomy" id="1597977"/>
    <lineage>
        <taxon>Bacteria</taxon>
        <taxon>Pseudomonadati</taxon>
        <taxon>Bacteroidota</taxon>
        <taxon>Cytophagia</taxon>
        <taxon>Cytophagales</taxon>
        <taxon>Cytophagaceae</taxon>
        <taxon>Spirosoma</taxon>
    </lineage>
</organism>
<dbReference type="PANTHER" id="PTHR41313">
    <property type="entry name" value="ADENINE-SPECIFIC METHYLTRANSFERASE"/>
    <property type="match status" value="1"/>
</dbReference>
<reference evidence="5" key="1">
    <citation type="submission" date="2017-09" db="EMBL/GenBank/DDBJ databases">
        <authorList>
            <person name="Varghese N."/>
            <person name="Submissions S."/>
        </authorList>
    </citation>
    <scope>NUCLEOTIDE SEQUENCE [LARGE SCALE GENOMIC DNA]</scope>
    <source>
        <strain evidence="5">DSM 29961</strain>
    </source>
</reference>
<dbReference type="InterPro" id="IPR029063">
    <property type="entry name" value="SAM-dependent_MTases_sf"/>
</dbReference>
<evidence type="ECO:0000259" key="3">
    <source>
        <dbReference type="PROSITE" id="PS51194"/>
    </source>
</evidence>
<evidence type="ECO:0000256" key="1">
    <source>
        <dbReference type="SAM" id="Coils"/>
    </source>
</evidence>
<feature type="coiled-coil region" evidence="1">
    <location>
        <begin position="3331"/>
        <end position="3365"/>
    </location>
</feature>
<feature type="compositionally biased region" description="Low complexity" evidence="2">
    <location>
        <begin position="2287"/>
        <end position="2304"/>
    </location>
</feature>
<dbReference type="PANTHER" id="PTHR41313:SF1">
    <property type="entry name" value="DNA METHYLASE ADENINE-SPECIFIC DOMAIN-CONTAINING PROTEIN"/>
    <property type="match status" value="1"/>
</dbReference>
<keyword evidence="4" id="KW-0489">Methyltransferase</keyword>
<dbReference type="Proteomes" id="UP000219452">
    <property type="component" value="Unassembled WGS sequence"/>
</dbReference>
<dbReference type="SUPFAM" id="SSF52540">
    <property type="entry name" value="P-loop containing nucleoside triphosphate hydrolases"/>
    <property type="match status" value="2"/>
</dbReference>
<dbReference type="GO" id="GO:0008168">
    <property type="term" value="F:methyltransferase activity"/>
    <property type="evidence" value="ECO:0007669"/>
    <property type="project" value="UniProtKB-KW"/>
</dbReference>
<dbReference type="GO" id="GO:0032259">
    <property type="term" value="P:methylation"/>
    <property type="evidence" value="ECO:0007669"/>
    <property type="project" value="UniProtKB-KW"/>
</dbReference>